<dbReference type="Pfam" id="PF03239">
    <property type="entry name" value="FTR1"/>
    <property type="match status" value="1"/>
</dbReference>
<dbReference type="InterPro" id="IPR028096">
    <property type="entry name" value="EfeO_Cupredoxin"/>
</dbReference>
<dbReference type="Pfam" id="PF13473">
    <property type="entry name" value="Cupredoxin_1"/>
    <property type="match status" value="1"/>
</dbReference>
<feature type="transmembrane region" description="Helical" evidence="6">
    <location>
        <begin position="36"/>
        <end position="56"/>
    </location>
</feature>
<evidence type="ECO:0000256" key="6">
    <source>
        <dbReference type="SAM" id="Phobius"/>
    </source>
</evidence>
<accession>A0ABQ6A034</accession>
<feature type="transmembrane region" description="Helical" evidence="6">
    <location>
        <begin position="145"/>
        <end position="167"/>
    </location>
</feature>
<comment type="subcellular location">
    <subcellularLocation>
        <location evidence="1">Membrane</location>
        <topology evidence="1">Multi-pass membrane protein</topology>
    </subcellularLocation>
</comment>
<feature type="transmembrane region" description="Helical" evidence="6">
    <location>
        <begin position="68"/>
        <end position="87"/>
    </location>
</feature>
<dbReference type="EMBL" id="BSOS01000007">
    <property type="protein sequence ID" value="GLR65830.1"/>
    <property type="molecule type" value="Genomic_DNA"/>
</dbReference>
<protein>
    <recommendedName>
        <fullName evidence="7">EfeO-type cupredoxin-like domain-containing protein</fullName>
    </recommendedName>
</protein>
<keyword evidence="4 6" id="KW-1133">Transmembrane helix</keyword>
<feature type="transmembrane region" description="Helical" evidence="6">
    <location>
        <begin position="108"/>
        <end position="125"/>
    </location>
</feature>
<evidence type="ECO:0000313" key="8">
    <source>
        <dbReference type="EMBL" id="GLR65830.1"/>
    </source>
</evidence>
<dbReference type="InterPro" id="IPR004923">
    <property type="entry name" value="FTR1/Fip1/EfeU"/>
</dbReference>
<sequence length="377" mass="39477">MFVSMIIVFREAMEAGLIIGIILAATEGVAGRRRWIAGGVAAGLAGASLVAVFASRLSNLFEGAGQEVFTASILCFAVVMLSWHILFMSRHAREMTRDMRDLGASVQLGQRSLAALAAVVAVAVLREGTEVVLFLYGILMGSGVAGMQLGLGGVAGLALAAGLSFLLYRGLVVIPLARLFSVTNALIALLAAGMAGQAAALLSSVDILPAWGQQLWNSSGFIADNSFAGRSLHALVGYSARPSGIQLAAWAATLALLLGAARLISRLPPPKLAPAVLLGVMALGFHPAHADDPPLVVFKNHRFVPATINVPAGRRFKLHVMNSDNTADEFESTDLNREILVPPGSTITVFLGPLDPGSYKFFGDFHQDTAQGVVVAK</sequence>
<proteinExistence type="inferred from homology"/>
<comment type="caution">
    <text evidence="8">The sequence shown here is derived from an EMBL/GenBank/DDBJ whole genome shotgun (WGS) entry which is preliminary data.</text>
</comment>
<evidence type="ECO:0000256" key="2">
    <source>
        <dbReference type="ARBA" id="ARBA00008333"/>
    </source>
</evidence>
<reference evidence="9" key="1">
    <citation type="journal article" date="2019" name="Int. J. Syst. Evol. Microbiol.">
        <title>The Global Catalogue of Microorganisms (GCM) 10K type strain sequencing project: providing services to taxonomists for standard genome sequencing and annotation.</title>
        <authorList>
            <consortium name="The Broad Institute Genomics Platform"/>
            <consortium name="The Broad Institute Genome Sequencing Center for Infectious Disease"/>
            <person name="Wu L."/>
            <person name="Ma J."/>
        </authorList>
    </citation>
    <scope>NUCLEOTIDE SEQUENCE [LARGE SCALE GENOMIC DNA]</scope>
    <source>
        <strain evidence="9">NBRC 112502</strain>
    </source>
</reference>
<evidence type="ECO:0000313" key="9">
    <source>
        <dbReference type="Proteomes" id="UP001156641"/>
    </source>
</evidence>
<evidence type="ECO:0000256" key="4">
    <source>
        <dbReference type="ARBA" id="ARBA00022989"/>
    </source>
</evidence>
<evidence type="ECO:0000256" key="5">
    <source>
        <dbReference type="ARBA" id="ARBA00023136"/>
    </source>
</evidence>
<feature type="domain" description="EfeO-type cupredoxin-like" evidence="7">
    <location>
        <begin position="276"/>
        <end position="376"/>
    </location>
</feature>
<gene>
    <name evidence="8" type="ORF">GCM10010909_05080</name>
</gene>
<evidence type="ECO:0000259" key="7">
    <source>
        <dbReference type="Pfam" id="PF13473"/>
    </source>
</evidence>
<dbReference type="Gene3D" id="2.60.40.420">
    <property type="entry name" value="Cupredoxins - blue copper proteins"/>
    <property type="match status" value="1"/>
</dbReference>
<keyword evidence="5 6" id="KW-0472">Membrane</keyword>
<dbReference type="InterPro" id="IPR008972">
    <property type="entry name" value="Cupredoxin"/>
</dbReference>
<dbReference type="PANTHER" id="PTHR31632">
    <property type="entry name" value="IRON TRANSPORTER FTH1"/>
    <property type="match status" value="1"/>
</dbReference>
<evidence type="ECO:0000256" key="3">
    <source>
        <dbReference type="ARBA" id="ARBA00022692"/>
    </source>
</evidence>
<keyword evidence="3 6" id="KW-0812">Transmembrane</keyword>
<dbReference type="SUPFAM" id="SSF49503">
    <property type="entry name" value="Cupredoxins"/>
    <property type="match status" value="1"/>
</dbReference>
<organism evidence="8 9">
    <name type="scientific">Acidocella aquatica</name>
    <dbReference type="NCBI Taxonomy" id="1922313"/>
    <lineage>
        <taxon>Bacteria</taxon>
        <taxon>Pseudomonadati</taxon>
        <taxon>Pseudomonadota</taxon>
        <taxon>Alphaproteobacteria</taxon>
        <taxon>Acetobacterales</taxon>
        <taxon>Acidocellaceae</taxon>
        <taxon>Acidocella</taxon>
    </lineage>
</organism>
<dbReference type="PANTHER" id="PTHR31632:SF2">
    <property type="entry name" value="PLASMA MEMBRANE IRON PERMEASE"/>
    <property type="match status" value="1"/>
</dbReference>
<name>A0ABQ6A034_9PROT</name>
<feature type="transmembrane region" description="Helical" evidence="6">
    <location>
        <begin position="179"/>
        <end position="202"/>
    </location>
</feature>
<evidence type="ECO:0000256" key="1">
    <source>
        <dbReference type="ARBA" id="ARBA00004141"/>
    </source>
</evidence>
<dbReference type="Proteomes" id="UP001156641">
    <property type="component" value="Unassembled WGS sequence"/>
</dbReference>
<comment type="similarity">
    <text evidence="2">Belongs to the oxidase-dependent Fe transporter (OFeT) (TC 9.A.10.1) family.</text>
</comment>
<keyword evidence="9" id="KW-1185">Reference proteome</keyword>